<dbReference type="Pfam" id="PF00596">
    <property type="entry name" value="Aldolase_II"/>
    <property type="match status" value="1"/>
</dbReference>
<evidence type="ECO:0000256" key="3">
    <source>
        <dbReference type="ARBA" id="ARBA00022801"/>
    </source>
</evidence>
<dbReference type="InterPro" id="IPR036409">
    <property type="entry name" value="Aldolase_II/adducin_N_sf"/>
</dbReference>
<dbReference type="GO" id="GO:0000287">
    <property type="term" value="F:magnesium ion binding"/>
    <property type="evidence" value="ECO:0007669"/>
    <property type="project" value="InterPro"/>
</dbReference>
<dbReference type="SUPFAM" id="SSF56784">
    <property type="entry name" value="HAD-like"/>
    <property type="match status" value="1"/>
</dbReference>
<reference evidence="10" key="1">
    <citation type="submission" date="2021-01" db="EMBL/GenBank/DDBJ databases">
        <authorList>
            <person name="Corre E."/>
            <person name="Pelletier E."/>
            <person name="Niang G."/>
            <person name="Scheremetjew M."/>
            <person name="Finn R."/>
            <person name="Kale V."/>
            <person name="Holt S."/>
            <person name="Cochrane G."/>
            <person name="Meng A."/>
            <person name="Brown T."/>
            <person name="Cohen L."/>
        </authorList>
    </citation>
    <scope>NUCLEOTIDE SEQUENCE</scope>
    <source>
        <strain evidence="10">CCMP1594</strain>
    </source>
</reference>
<keyword evidence="5" id="KW-0486">Methionine biosynthesis</keyword>
<dbReference type="NCBIfam" id="TIGR01691">
    <property type="entry name" value="enolase-ppase"/>
    <property type="match status" value="1"/>
</dbReference>
<evidence type="ECO:0000313" key="10">
    <source>
        <dbReference type="EMBL" id="CAE0807124.1"/>
    </source>
</evidence>
<evidence type="ECO:0000256" key="2">
    <source>
        <dbReference type="ARBA" id="ARBA00022723"/>
    </source>
</evidence>
<dbReference type="GO" id="GO:0043874">
    <property type="term" value="F:acireductone synthase activity"/>
    <property type="evidence" value="ECO:0007669"/>
    <property type="project" value="InterPro"/>
</dbReference>
<dbReference type="Pfam" id="PF00702">
    <property type="entry name" value="Hydrolase"/>
    <property type="match status" value="1"/>
</dbReference>
<name>A0A7S4CUR7_9EUGL</name>
<accession>A0A7S4CUR7</accession>
<gene>
    <name evidence="10" type="ORF">EGYM00163_LOCUS18252</name>
</gene>
<evidence type="ECO:0000256" key="7">
    <source>
        <dbReference type="ARBA" id="ARBA00023268"/>
    </source>
</evidence>
<evidence type="ECO:0000256" key="1">
    <source>
        <dbReference type="ARBA" id="ARBA00022605"/>
    </source>
</evidence>
<keyword evidence="1" id="KW-0028">Amino-acid biosynthesis</keyword>
<dbReference type="NCBIfam" id="TIGR03328">
    <property type="entry name" value="salvage_mtnB"/>
    <property type="match status" value="1"/>
</dbReference>
<dbReference type="SMART" id="SM01007">
    <property type="entry name" value="Aldolase_II"/>
    <property type="match status" value="1"/>
</dbReference>
<keyword evidence="3" id="KW-0378">Hydrolase</keyword>
<feature type="region of interest" description="Disordered" evidence="8">
    <location>
        <begin position="1"/>
        <end position="82"/>
    </location>
</feature>
<sequence>MARGRQTKSSKAVPPPRSDSGSQGKDSEATSNGCSQNSAPQVAPTRQRRYSAGGSLWTRIGSGSPHDAISKSSCHGHGAKVDPADPEELITQLCAAFYDKGWMSGTGGGLSLLCGDGPETTVYTTPSGLQKEDMISDDIFKLNMKQVVVTPPITPSLKCSSCTPLWYVVYRLRPGARCVIHTHSMFASLASVMVGEATEFHITHFEMMKGVGGHANDCDLLVPIIENRPSEDQLEEQMEAALKAYPKCNGLLVRGHGLYVWGDSWQQAKTQCECFDYLFETAVRAKALGVDVSQPPASVLKKRKIDGMGRVDASTGFNAAVSAGDGCCAHLALDPKGQPRPRPPQLPADAKIVVLDIEGATTLISFVHDELFPFARAHCKAYLEQHWDEDALQSALNKMRSEAAQDVTQLGTYPQAITIPPFSKGTKEQGINCVVKAVEWQMDMDRKISGLKALQGLIWKDGYASGELKGHIFNDVHTALQWWNENGVQVYIYSSGSVGAQKLLFGNSKFGDLLPLIAGHFDTAVGAKVEAASYQAIAKQLNVPTSEIAFVSDAEKELLAAREAGVGWPVMCCRPGNNSLTADSCGFAAIRSFLELCRAAED</sequence>
<feature type="compositionally biased region" description="Polar residues" evidence="8">
    <location>
        <begin position="19"/>
        <end position="40"/>
    </location>
</feature>
<dbReference type="SFLD" id="SFLDG01133">
    <property type="entry name" value="C1.5.4:_Enolase-phosphatase_Li"/>
    <property type="match status" value="1"/>
</dbReference>
<protein>
    <recommendedName>
        <fullName evidence="9">Class II aldolase/adducin N-terminal domain-containing protein</fullName>
    </recommendedName>
</protein>
<evidence type="ECO:0000256" key="6">
    <source>
        <dbReference type="ARBA" id="ARBA00023239"/>
    </source>
</evidence>
<dbReference type="Gene3D" id="3.40.225.10">
    <property type="entry name" value="Class II aldolase/adducin N-terminal domain"/>
    <property type="match status" value="1"/>
</dbReference>
<dbReference type="GO" id="GO:0005737">
    <property type="term" value="C:cytoplasm"/>
    <property type="evidence" value="ECO:0007669"/>
    <property type="project" value="InterPro"/>
</dbReference>
<keyword evidence="6" id="KW-0456">Lyase</keyword>
<keyword evidence="4" id="KW-0862">Zinc</keyword>
<dbReference type="SUPFAM" id="SSF53639">
    <property type="entry name" value="AraD/HMP-PK domain-like"/>
    <property type="match status" value="1"/>
</dbReference>
<dbReference type="PANTHER" id="PTHR20371">
    <property type="entry name" value="ENOLASE-PHOSPHATASE E1"/>
    <property type="match status" value="1"/>
</dbReference>
<dbReference type="AlphaFoldDB" id="A0A7S4CUR7"/>
<dbReference type="FunFam" id="3.40.225.10:FF:000003">
    <property type="entry name" value="Methylthioribulose-1-phosphate dehydratase"/>
    <property type="match status" value="1"/>
</dbReference>
<evidence type="ECO:0000256" key="8">
    <source>
        <dbReference type="SAM" id="MobiDB-lite"/>
    </source>
</evidence>
<evidence type="ECO:0000256" key="5">
    <source>
        <dbReference type="ARBA" id="ARBA00023167"/>
    </source>
</evidence>
<dbReference type="InterPro" id="IPR006439">
    <property type="entry name" value="HAD-SF_hydro_IA"/>
</dbReference>
<dbReference type="InterPro" id="IPR001303">
    <property type="entry name" value="Aldolase_II/adducin_N"/>
</dbReference>
<dbReference type="Gene3D" id="1.10.720.60">
    <property type="match status" value="1"/>
</dbReference>
<dbReference type="NCBIfam" id="TIGR01549">
    <property type="entry name" value="HAD-SF-IA-v1"/>
    <property type="match status" value="1"/>
</dbReference>
<dbReference type="GO" id="GO:0016829">
    <property type="term" value="F:lyase activity"/>
    <property type="evidence" value="ECO:0007669"/>
    <property type="project" value="UniProtKB-KW"/>
</dbReference>
<dbReference type="CDD" id="cd01629">
    <property type="entry name" value="HAD_EP"/>
    <property type="match status" value="1"/>
</dbReference>
<keyword evidence="2" id="KW-0479">Metal-binding</keyword>
<dbReference type="EMBL" id="HBJA01051501">
    <property type="protein sequence ID" value="CAE0807124.1"/>
    <property type="molecule type" value="Transcribed_RNA"/>
</dbReference>
<dbReference type="SFLD" id="SFLDG01129">
    <property type="entry name" value="C1.5:_HAD__Beta-PGM__Phosphata"/>
    <property type="match status" value="1"/>
</dbReference>
<proteinExistence type="predicted"/>
<organism evidence="10">
    <name type="scientific">Eutreptiella gymnastica</name>
    <dbReference type="NCBI Taxonomy" id="73025"/>
    <lineage>
        <taxon>Eukaryota</taxon>
        <taxon>Discoba</taxon>
        <taxon>Euglenozoa</taxon>
        <taxon>Euglenida</taxon>
        <taxon>Spirocuta</taxon>
        <taxon>Euglenophyceae</taxon>
        <taxon>Eutreptiales</taxon>
        <taxon>Eutreptiaceae</taxon>
        <taxon>Eutreptiella</taxon>
    </lineage>
</organism>
<dbReference type="InterPro" id="IPR017714">
    <property type="entry name" value="MethylthioRu-1-P_deHdtase_MtnB"/>
</dbReference>
<dbReference type="GO" id="GO:0019509">
    <property type="term" value="P:L-methionine salvage from methylthioadenosine"/>
    <property type="evidence" value="ECO:0007669"/>
    <property type="project" value="InterPro"/>
</dbReference>
<dbReference type="InterPro" id="IPR023214">
    <property type="entry name" value="HAD_sf"/>
</dbReference>
<dbReference type="InterPro" id="IPR023943">
    <property type="entry name" value="Enolase-ppase_E1"/>
</dbReference>
<dbReference type="SFLD" id="SFLDS00003">
    <property type="entry name" value="Haloacid_Dehalogenase"/>
    <property type="match status" value="1"/>
</dbReference>
<evidence type="ECO:0000259" key="9">
    <source>
        <dbReference type="SMART" id="SM01007"/>
    </source>
</evidence>
<evidence type="ECO:0000256" key="4">
    <source>
        <dbReference type="ARBA" id="ARBA00022833"/>
    </source>
</evidence>
<feature type="domain" description="Class II aldolase/adducin N-terminal" evidence="9">
    <location>
        <begin position="88"/>
        <end position="283"/>
    </location>
</feature>
<dbReference type="PANTHER" id="PTHR20371:SF1">
    <property type="entry name" value="ENOLASE-PHOSPHATASE E1"/>
    <property type="match status" value="1"/>
</dbReference>
<keyword evidence="7" id="KW-0511">Multifunctional enzyme</keyword>
<dbReference type="Gene3D" id="3.40.50.1000">
    <property type="entry name" value="HAD superfamily/HAD-like"/>
    <property type="match status" value="1"/>
</dbReference>
<dbReference type="InterPro" id="IPR036412">
    <property type="entry name" value="HAD-like_sf"/>
</dbReference>